<dbReference type="Pfam" id="PF11871">
    <property type="entry name" value="DUF3391"/>
    <property type="match status" value="1"/>
</dbReference>
<dbReference type="InterPro" id="IPR037522">
    <property type="entry name" value="HD_GYP_dom"/>
</dbReference>
<dbReference type="InterPro" id="IPR003607">
    <property type="entry name" value="HD/PDEase_dom"/>
</dbReference>
<dbReference type="Proteomes" id="UP000027059">
    <property type="component" value="Chromosome"/>
</dbReference>
<feature type="compositionally biased region" description="Basic and acidic residues" evidence="1">
    <location>
        <begin position="72"/>
        <end position="82"/>
    </location>
</feature>
<dbReference type="CDD" id="cd00077">
    <property type="entry name" value="HDc"/>
    <property type="match status" value="1"/>
</dbReference>
<dbReference type="EMBL" id="CP007243">
    <property type="protein sequence ID" value="AIA31474.1"/>
    <property type="molecule type" value="Genomic_DNA"/>
</dbReference>
<evidence type="ECO:0000256" key="1">
    <source>
        <dbReference type="SAM" id="MobiDB-lite"/>
    </source>
</evidence>
<evidence type="ECO:0000313" key="4">
    <source>
        <dbReference type="Proteomes" id="UP000027059"/>
    </source>
</evidence>
<dbReference type="OrthoDB" id="9816273at2"/>
<sequence>MNKYLTISVEDLKVGYYVVGIDKNWLETPFLSHRFLIRSDSEIERMKSHGIRMVMVDPKRSEGDLSQLQNGADEKSSLPPEDVRTVMEDVPLSPVRVTELMTNLHEYLVRRYKALFEELRTKGSDPSFVIDTGPFLRGIEDLEKLGKHYPDALLFLAHLQSTDDDLYVHSANVLFLSLYLANIQKLPAEESVLWGVCALFHDIGMVNVPLEILHKKEPLSSRERGIIQDHPLFGERLIREKTRLPAEVAHVAAQHHLRRDASGYPAGGDFSRTAAVTRAIMTIDMFDALITDRPYRDGVSPSRALKIIVDASKDSLDPRWATQLFLGMGVYPIGTVVELSGGEIGIVTKYHSHSERQEGAASRLVQTFSVLILKNRSGFPLTKPFIKNLTWSPKEPPPVTKTHNHSDFMIDWERLQGLAPYWMG</sequence>
<evidence type="ECO:0000259" key="2">
    <source>
        <dbReference type="PROSITE" id="PS51832"/>
    </source>
</evidence>
<dbReference type="AlphaFoldDB" id="A0A059XS94"/>
<dbReference type="HOGENOM" id="CLU_000445_92_1_0"/>
<gene>
    <name evidence="3" type="ORF">Y981_02245</name>
</gene>
<proteinExistence type="predicted"/>
<evidence type="ECO:0000313" key="3">
    <source>
        <dbReference type="EMBL" id="AIA31474.1"/>
    </source>
</evidence>
<dbReference type="SMART" id="SM00471">
    <property type="entry name" value="HDc"/>
    <property type="match status" value="1"/>
</dbReference>
<feature type="domain" description="HD-GYP" evidence="2">
    <location>
        <begin position="142"/>
        <end position="340"/>
    </location>
</feature>
<dbReference type="PANTHER" id="PTHR43155:SF2">
    <property type="entry name" value="CYCLIC DI-GMP PHOSPHODIESTERASE PA4108"/>
    <property type="match status" value="1"/>
</dbReference>
<dbReference type="InterPro" id="IPR021812">
    <property type="entry name" value="DUF3391"/>
</dbReference>
<dbReference type="Gene3D" id="1.10.3210.10">
    <property type="entry name" value="Hypothetical protein af1432"/>
    <property type="match status" value="1"/>
</dbReference>
<dbReference type="KEGG" id="lfp:Y981_02245"/>
<protein>
    <recommendedName>
        <fullName evidence="2">HD-GYP domain-containing protein</fullName>
    </recommendedName>
</protein>
<feature type="region of interest" description="Disordered" evidence="1">
    <location>
        <begin position="62"/>
        <end position="82"/>
    </location>
</feature>
<organism evidence="3 4">
    <name type="scientific">Leptospirillum ferriphilum YSK</name>
    <dbReference type="NCBI Taxonomy" id="1441628"/>
    <lineage>
        <taxon>Bacteria</taxon>
        <taxon>Pseudomonadati</taxon>
        <taxon>Nitrospirota</taxon>
        <taxon>Nitrospiria</taxon>
        <taxon>Nitrospirales</taxon>
        <taxon>Nitrospiraceae</taxon>
        <taxon>Leptospirillum</taxon>
    </lineage>
</organism>
<dbReference type="RefSeq" id="WP_038504530.1">
    <property type="nucleotide sequence ID" value="NZ_CP007243.1"/>
</dbReference>
<dbReference type="Pfam" id="PF13487">
    <property type="entry name" value="HD_5"/>
    <property type="match status" value="1"/>
</dbReference>
<accession>A0A059XS94</accession>
<name>A0A059XS94_9BACT</name>
<keyword evidence="4" id="KW-1185">Reference proteome</keyword>
<reference evidence="4" key="1">
    <citation type="submission" date="2014-02" db="EMBL/GenBank/DDBJ databases">
        <title>Complete genome sequence and comparative genomic analysis of the nitrogen-fixing bacterium Leptospirillum ferriphilum YSK.</title>
        <authorList>
            <person name="Guo X."/>
            <person name="Yin H."/>
            <person name="Liang Y."/>
            <person name="Hu Q."/>
            <person name="Ma L."/>
            <person name="Xiao Y."/>
            <person name="Zhang X."/>
            <person name="Qiu G."/>
            <person name="Liu X."/>
        </authorList>
    </citation>
    <scope>NUCLEOTIDE SEQUENCE [LARGE SCALE GENOMIC DNA]</scope>
    <source>
        <strain evidence="4">YSK</strain>
    </source>
</reference>
<reference evidence="3 4" key="2">
    <citation type="journal article" date="2015" name="Biomed. Res. Int.">
        <title>Effects of Arsenite Resistance on the Growth and Functional Gene Expression of Leptospirillum ferriphilum and Acidithiobacillus thiooxidans in Pure Culture and Coculture.</title>
        <authorList>
            <person name="Jiang H."/>
            <person name="Liang Y."/>
            <person name="Yin H."/>
            <person name="Xiao Y."/>
            <person name="Guo X."/>
            <person name="Xu Y."/>
            <person name="Hu Q."/>
            <person name="Liu H."/>
            <person name="Liu X."/>
        </authorList>
    </citation>
    <scope>NUCLEOTIDE SEQUENCE [LARGE SCALE GENOMIC DNA]</scope>
    <source>
        <strain evidence="3 4">YSK</strain>
    </source>
</reference>
<dbReference type="PROSITE" id="PS51832">
    <property type="entry name" value="HD_GYP"/>
    <property type="match status" value="1"/>
</dbReference>
<dbReference type="SUPFAM" id="SSF109604">
    <property type="entry name" value="HD-domain/PDEase-like"/>
    <property type="match status" value="1"/>
</dbReference>
<dbReference type="PANTHER" id="PTHR43155">
    <property type="entry name" value="CYCLIC DI-GMP PHOSPHODIESTERASE PA4108-RELATED"/>
    <property type="match status" value="1"/>
</dbReference>